<organism evidence="1 2">
    <name type="scientific">Clostridium frigoris</name>
    <dbReference type="NCBI Taxonomy" id="205327"/>
    <lineage>
        <taxon>Bacteria</taxon>
        <taxon>Bacillati</taxon>
        <taxon>Bacillota</taxon>
        <taxon>Clostridia</taxon>
        <taxon>Eubacteriales</taxon>
        <taxon>Clostridiaceae</taxon>
        <taxon>Clostridium</taxon>
    </lineage>
</organism>
<evidence type="ECO:0000313" key="1">
    <source>
        <dbReference type="EMBL" id="MBU3161227.1"/>
    </source>
</evidence>
<name>A0ABS6BX97_9CLOT</name>
<evidence type="ECO:0000313" key="2">
    <source>
        <dbReference type="Proteomes" id="UP000776252"/>
    </source>
</evidence>
<dbReference type="EMBL" id="JAHLDV010000053">
    <property type="protein sequence ID" value="MBU3161227.1"/>
    <property type="molecule type" value="Genomic_DNA"/>
</dbReference>
<dbReference type="Proteomes" id="UP000776252">
    <property type="component" value="Unassembled WGS sequence"/>
</dbReference>
<accession>A0ABS6BX97</accession>
<keyword evidence="2" id="KW-1185">Reference proteome</keyword>
<proteinExistence type="predicted"/>
<comment type="caution">
    <text evidence="1">The sequence shown here is derived from an EMBL/GenBank/DDBJ whole genome shotgun (WGS) entry which is preliminary data.</text>
</comment>
<protein>
    <submittedName>
        <fullName evidence="1">Leucine-rich repeat domain-containing protein</fullName>
    </submittedName>
</protein>
<reference evidence="1 2" key="1">
    <citation type="submission" date="2021-06" db="EMBL/GenBank/DDBJ databases">
        <title>Clostridia strains as spoilage organisms.</title>
        <authorList>
            <person name="Wambui J."/>
            <person name="Stephan R."/>
            <person name="Stevens M.J.A."/>
        </authorList>
    </citation>
    <scope>NUCLEOTIDE SEQUENCE [LARGE SCALE GENOMIC DNA]</scope>
    <source>
        <strain evidence="1 2">DSM 14204</strain>
    </source>
</reference>
<sequence length="79" mass="9043">MYNSFLFKVILLYSDVKNITTLDLSNVTISDSNSNISDLSGIEYFTALTTLYCGNNELTTLYSAKDTWNSIFYRPQYTD</sequence>
<gene>
    <name evidence="1" type="ORF">KPL37_16025</name>
</gene>